<accession>A0ABN8B4Z2</accession>
<proteinExistence type="predicted"/>
<keyword evidence="1" id="KW-0732">Signal</keyword>
<feature type="chain" id="PRO_5047081463" evidence="1">
    <location>
        <begin position="24"/>
        <end position="193"/>
    </location>
</feature>
<dbReference type="Proteomes" id="UP001153292">
    <property type="component" value="Chromosome 28"/>
</dbReference>
<protein>
    <submittedName>
        <fullName evidence="2">Uncharacterized protein</fullName>
    </submittedName>
</protein>
<name>A0ABN8B4Z2_CHISP</name>
<keyword evidence="3" id="KW-1185">Reference proteome</keyword>
<dbReference type="EMBL" id="OU963921">
    <property type="protein sequence ID" value="CAH0404361.1"/>
    <property type="molecule type" value="Genomic_DNA"/>
</dbReference>
<evidence type="ECO:0000313" key="3">
    <source>
        <dbReference type="Proteomes" id="UP001153292"/>
    </source>
</evidence>
<gene>
    <name evidence="2" type="ORF">CHILSU_LOCUS7688</name>
</gene>
<sequence length="193" mass="20857">MGFTQIYISVLIIVTLTSQSANAAFARQAPVAAMLDDILSPTNAERALKILSLAARGVNRARSANFDEIAVPRYPIPPNAKLLSELLQRSRVPVPRPAPPVEVVQRPPEIYQSFVTERVYPSVPVPQPCQTPVVRAVPEVYPAAPVPMVNPFLPAASPVSAIAPPTSSLLPPMDPTQVRSHFLRKIPIPPPSL</sequence>
<organism evidence="2 3">
    <name type="scientific">Chilo suppressalis</name>
    <name type="common">Asiatic rice borer moth</name>
    <dbReference type="NCBI Taxonomy" id="168631"/>
    <lineage>
        <taxon>Eukaryota</taxon>
        <taxon>Metazoa</taxon>
        <taxon>Ecdysozoa</taxon>
        <taxon>Arthropoda</taxon>
        <taxon>Hexapoda</taxon>
        <taxon>Insecta</taxon>
        <taxon>Pterygota</taxon>
        <taxon>Neoptera</taxon>
        <taxon>Endopterygota</taxon>
        <taxon>Lepidoptera</taxon>
        <taxon>Glossata</taxon>
        <taxon>Ditrysia</taxon>
        <taxon>Pyraloidea</taxon>
        <taxon>Crambidae</taxon>
        <taxon>Crambinae</taxon>
        <taxon>Chilo</taxon>
    </lineage>
</organism>
<evidence type="ECO:0000313" key="2">
    <source>
        <dbReference type="EMBL" id="CAH0404361.1"/>
    </source>
</evidence>
<feature type="signal peptide" evidence="1">
    <location>
        <begin position="1"/>
        <end position="23"/>
    </location>
</feature>
<evidence type="ECO:0000256" key="1">
    <source>
        <dbReference type="SAM" id="SignalP"/>
    </source>
</evidence>
<reference evidence="2" key="1">
    <citation type="submission" date="2021-12" db="EMBL/GenBank/DDBJ databases">
        <authorList>
            <person name="King R."/>
        </authorList>
    </citation>
    <scope>NUCLEOTIDE SEQUENCE</scope>
</reference>